<evidence type="ECO:0000313" key="1">
    <source>
        <dbReference type="EMBL" id="RLM74418.1"/>
    </source>
</evidence>
<name>A0A3L6Q9B1_PANMI</name>
<dbReference type="EMBL" id="PQIB02000013">
    <property type="protein sequence ID" value="RLM74418.1"/>
    <property type="molecule type" value="Genomic_DNA"/>
</dbReference>
<protein>
    <submittedName>
        <fullName evidence="1">Uncharacterized protein</fullName>
    </submittedName>
</protein>
<reference evidence="2" key="1">
    <citation type="journal article" date="2019" name="Nat. Commun.">
        <title>The genome of broomcorn millet.</title>
        <authorList>
            <person name="Zou C."/>
            <person name="Miki D."/>
            <person name="Li D."/>
            <person name="Tang Q."/>
            <person name="Xiao L."/>
            <person name="Rajput S."/>
            <person name="Deng P."/>
            <person name="Jia W."/>
            <person name="Huang R."/>
            <person name="Zhang M."/>
            <person name="Sun Y."/>
            <person name="Hu J."/>
            <person name="Fu X."/>
            <person name="Schnable P.S."/>
            <person name="Li F."/>
            <person name="Zhang H."/>
            <person name="Feng B."/>
            <person name="Zhu X."/>
            <person name="Liu R."/>
            <person name="Schnable J.C."/>
            <person name="Zhu J.-K."/>
            <person name="Zhang H."/>
        </authorList>
    </citation>
    <scope>NUCLEOTIDE SEQUENCE [LARGE SCALE GENOMIC DNA]</scope>
</reference>
<proteinExistence type="predicted"/>
<comment type="caution">
    <text evidence="1">The sequence shown here is derived from an EMBL/GenBank/DDBJ whole genome shotgun (WGS) entry which is preliminary data.</text>
</comment>
<accession>A0A3L6Q9B1</accession>
<organism evidence="1 2">
    <name type="scientific">Panicum miliaceum</name>
    <name type="common">Proso millet</name>
    <name type="synonym">Broomcorn millet</name>
    <dbReference type="NCBI Taxonomy" id="4540"/>
    <lineage>
        <taxon>Eukaryota</taxon>
        <taxon>Viridiplantae</taxon>
        <taxon>Streptophyta</taxon>
        <taxon>Embryophyta</taxon>
        <taxon>Tracheophyta</taxon>
        <taxon>Spermatophyta</taxon>
        <taxon>Magnoliopsida</taxon>
        <taxon>Liliopsida</taxon>
        <taxon>Poales</taxon>
        <taxon>Poaceae</taxon>
        <taxon>PACMAD clade</taxon>
        <taxon>Panicoideae</taxon>
        <taxon>Panicodae</taxon>
        <taxon>Paniceae</taxon>
        <taxon>Panicinae</taxon>
        <taxon>Panicum</taxon>
        <taxon>Panicum sect. Panicum</taxon>
    </lineage>
</organism>
<dbReference type="Proteomes" id="UP000275267">
    <property type="component" value="Unassembled WGS sequence"/>
</dbReference>
<gene>
    <name evidence="1" type="ORF">C2845_PM15G04620</name>
</gene>
<dbReference type="AlphaFoldDB" id="A0A3L6Q9B1"/>
<evidence type="ECO:0000313" key="2">
    <source>
        <dbReference type="Proteomes" id="UP000275267"/>
    </source>
</evidence>
<keyword evidence="2" id="KW-1185">Reference proteome</keyword>
<sequence length="256" mass="27153">MTLVPVPKRYAWSPASASPAVGCGPAPPPVPTPWPEQFHAVVITNLTGERLAAAADRHLLRLAARAEPTISWLALVPSAVDPETLARSARRLLAPRLHRLLGPAKWWTCCLRLCGALWWHDGGSTRPLELGGRRAHPSPPPFPPCFCRSSTVTMRSAAGRGRDEDGGAIPSLLRRGATNCSAPICSARTARWDATPTVVNCSIAICSIHRGSLPPQRKRAGADGILAGLLDSVALRSPSGPAASGLPSALRLPFFF</sequence>